<dbReference type="RefSeq" id="WP_228036437.1">
    <property type="nucleotide sequence ID" value="NZ_BJCF01000014.1"/>
</dbReference>
<dbReference type="GO" id="GO:0006508">
    <property type="term" value="P:proteolysis"/>
    <property type="evidence" value="ECO:0007669"/>
    <property type="project" value="InterPro"/>
</dbReference>
<name>A0A480AAM5_9CYAN</name>
<proteinExistence type="predicted"/>
<dbReference type="EMBL" id="BJCF01000014">
    <property type="protein sequence ID" value="GCL41967.1"/>
    <property type="molecule type" value="Genomic_DNA"/>
</dbReference>
<reference evidence="2" key="1">
    <citation type="submission" date="2019-02" db="EMBL/GenBank/DDBJ databases">
        <title>Draft genome sequence of Dolichospermum planctonicum NIES-80.</title>
        <authorList>
            <person name="Yamaguchi H."/>
            <person name="Suzuki S."/>
            <person name="Kawachi M."/>
        </authorList>
    </citation>
    <scope>NUCLEOTIDE SEQUENCE [LARGE SCALE GENOMIC DNA]</scope>
    <source>
        <strain evidence="2">NIES-80</strain>
    </source>
</reference>
<protein>
    <submittedName>
        <fullName evidence="1">Peptidase S8 and S53, subtilisin, kexin, sedolisin</fullName>
    </submittedName>
</protein>
<dbReference type="Proteomes" id="UP000299367">
    <property type="component" value="Unassembled WGS sequence"/>
</dbReference>
<comment type="caution">
    <text evidence="1">The sequence shown here is derived from an EMBL/GenBank/DDBJ whole genome shotgun (WGS) entry which is preliminary data.</text>
</comment>
<dbReference type="Gene3D" id="3.40.50.200">
    <property type="entry name" value="Peptidase S8/S53 domain"/>
    <property type="match status" value="1"/>
</dbReference>
<dbReference type="AlphaFoldDB" id="A0A480AAM5"/>
<evidence type="ECO:0000313" key="1">
    <source>
        <dbReference type="EMBL" id="GCL41967.1"/>
    </source>
</evidence>
<gene>
    <name evidence="1" type="ORF">NIES80_16680</name>
</gene>
<organism evidence="1 2">
    <name type="scientific">Dolichospermum planctonicum</name>
    <dbReference type="NCBI Taxonomy" id="136072"/>
    <lineage>
        <taxon>Bacteria</taxon>
        <taxon>Bacillati</taxon>
        <taxon>Cyanobacteriota</taxon>
        <taxon>Cyanophyceae</taxon>
        <taxon>Nostocales</taxon>
        <taxon>Aphanizomenonaceae</taxon>
        <taxon>Dolichospermum</taxon>
    </lineage>
</organism>
<accession>A0A480AAM5</accession>
<dbReference type="InterPro" id="IPR036852">
    <property type="entry name" value="Peptidase_S8/S53_dom_sf"/>
</dbReference>
<dbReference type="GO" id="GO:0004252">
    <property type="term" value="F:serine-type endopeptidase activity"/>
    <property type="evidence" value="ECO:0007669"/>
    <property type="project" value="InterPro"/>
</dbReference>
<evidence type="ECO:0000313" key="2">
    <source>
        <dbReference type="Proteomes" id="UP000299367"/>
    </source>
</evidence>
<sequence length="59" mass="6738">MPNLTDIPGISQIWTRTKGDPRIKIAILDGAADLERSCFQGAKFSQFKPYWAEDIELKR</sequence>